<name>A0A7S0J0R9_9EUKA</name>
<evidence type="ECO:0000256" key="1">
    <source>
        <dbReference type="SAM" id="MobiDB-lite"/>
    </source>
</evidence>
<feature type="compositionally biased region" description="Basic residues" evidence="1">
    <location>
        <begin position="104"/>
        <end position="116"/>
    </location>
</feature>
<proteinExistence type="predicted"/>
<accession>A0A7S0J0R9</accession>
<feature type="region of interest" description="Disordered" evidence="1">
    <location>
        <begin position="91"/>
        <end position="116"/>
    </location>
</feature>
<dbReference type="AlphaFoldDB" id="A0A7S0J0R9"/>
<sequence length="116" mass="12400">MRSPSIALNGEVLTAFQNGTLPALPHVQANGSVIMLPPLSFGFFVFPEAAARPCFTELQMLKAKHKVAASADASMKHKHAATSDAAAYWTSWKGGKGKSSTKGPNRRRSHRSVPPS</sequence>
<gene>
    <name evidence="2" type="ORF">CLEP1334_LOCUS12949</name>
</gene>
<dbReference type="EMBL" id="HBER01025666">
    <property type="protein sequence ID" value="CAD8537667.1"/>
    <property type="molecule type" value="Transcribed_RNA"/>
</dbReference>
<organism evidence="2">
    <name type="scientific">Calcidiscus leptoporus</name>
    <dbReference type="NCBI Taxonomy" id="127549"/>
    <lineage>
        <taxon>Eukaryota</taxon>
        <taxon>Haptista</taxon>
        <taxon>Haptophyta</taxon>
        <taxon>Prymnesiophyceae</taxon>
        <taxon>Coccolithales</taxon>
        <taxon>Calcidiscaceae</taxon>
        <taxon>Calcidiscus</taxon>
    </lineage>
</organism>
<evidence type="ECO:0000313" key="2">
    <source>
        <dbReference type="EMBL" id="CAD8537667.1"/>
    </source>
</evidence>
<protein>
    <submittedName>
        <fullName evidence="2">Uncharacterized protein</fullName>
    </submittedName>
</protein>
<reference evidence="2" key="1">
    <citation type="submission" date="2021-01" db="EMBL/GenBank/DDBJ databases">
        <authorList>
            <person name="Corre E."/>
            <person name="Pelletier E."/>
            <person name="Niang G."/>
            <person name="Scheremetjew M."/>
            <person name="Finn R."/>
            <person name="Kale V."/>
            <person name="Holt S."/>
            <person name="Cochrane G."/>
            <person name="Meng A."/>
            <person name="Brown T."/>
            <person name="Cohen L."/>
        </authorList>
    </citation>
    <scope>NUCLEOTIDE SEQUENCE</scope>
    <source>
        <strain evidence="2">RCC1130</strain>
    </source>
</reference>
<feature type="compositionally biased region" description="Low complexity" evidence="1">
    <location>
        <begin position="91"/>
        <end position="103"/>
    </location>
</feature>